<sequence>MSKIELSILTILGLILVWLDYPLWLGMCAAAPAIILGGGEEDGDNDFHQERD</sequence>
<gene>
    <name evidence="1" type="ORF">H9754_00625</name>
</gene>
<dbReference type="AlphaFoldDB" id="A0A9D2T8K9"/>
<dbReference type="EMBL" id="DWWD01000005">
    <property type="protein sequence ID" value="HJC49080.1"/>
    <property type="molecule type" value="Genomic_DNA"/>
</dbReference>
<comment type="caution">
    <text evidence="1">The sequence shown here is derived from an EMBL/GenBank/DDBJ whole genome shotgun (WGS) entry which is preliminary data.</text>
</comment>
<dbReference type="Proteomes" id="UP000823904">
    <property type="component" value="Unassembled WGS sequence"/>
</dbReference>
<name>A0A9D2T8K9_9FIRM</name>
<protein>
    <submittedName>
        <fullName evidence="1">Uncharacterized protein</fullName>
    </submittedName>
</protein>
<evidence type="ECO:0000313" key="2">
    <source>
        <dbReference type="Proteomes" id="UP000823904"/>
    </source>
</evidence>
<reference evidence="1" key="2">
    <citation type="submission" date="2021-04" db="EMBL/GenBank/DDBJ databases">
        <authorList>
            <person name="Gilroy R."/>
        </authorList>
    </citation>
    <scope>NUCLEOTIDE SEQUENCE</scope>
    <source>
        <strain evidence="1">ChiSjej3B21-8574</strain>
    </source>
</reference>
<accession>A0A9D2T8K9</accession>
<evidence type="ECO:0000313" key="1">
    <source>
        <dbReference type="EMBL" id="HJC49080.1"/>
    </source>
</evidence>
<reference evidence="1" key="1">
    <citation type="journal article" date="2021" name="PeerJ">
        <title>Extensive microbial diversity within the chicken gut microbiome revealed by metagenomics and culture.</title>
        <authorList>
            <person name="Gilroy R."/>
            <person name="Ravi A."/>
            <person name="Getino M."/>
            <person name="Pursley I."/>
            <person name="Horton D.L."/>
            <person name="Alikhan N.F."/>
            <person name="Baker D."/>
            <person name="Gharbi K."/>
            <person name="Hall N."/>
            <person name="Watson M."/>
            <person name="Adriaenssens E.M."/>
            <person name="Foster-Nyarko E."/>
            <person name="Jarju S."/>
            <person name="Secka A."/>
            <person name="Antonio M."/>
            <person name="Oren A."/>
            <person name="Chaudhuri R.R."/>
            <person name="La Ragione R."/>
            <person name="Hildebrand F."/>
            <person name="Pallen M.J."/>
        </authorList>
    </citation>
    <scope>NUCLEOTIDE SEQUENCE</scope>
    <source>
        <strain evidence="1">ChiSjej3B21-8574</strain>
    </source>
</reference>
<organism evidence="1 2">
    <name type="scientific">Candidatus Anaerostipes avistercoris</name>
    <dbReference type="NCBI Taxonomy" id="2838462"/>
    <lineage>
        <taxon>Bacteria</taxon>
        <taxon>Bacillati</taxon>
        <taxon>Bacillota</taxon>
        <taxon>Clostridia</taxon>
        <taxon>Lachnospirales</taxon>
        <taxon>Lachnospiraceae</taxon>
        <taxon>Anaerostipes</taxon>
    </lineage>
</organism>
<proteinExistence type="predicted"/>